<evidence type="ECO:0000313" key="3">
    <source>
        <dbReference type="Proteomes" id="UP000198688"/>
    </source>
</evidence>
<evidence type="ECO:0000259" key="1">
    <source>
        <dbReference type="Pfam" id="PF00668"/>
    </source>
</evidence>
<feature type="domain" description="Condensation" evidence="1">
    <location>
        <begin position="67"/>
        <end position="290"/>
    </location>
</feature>
<dbReference type="InterPro" id="IPR023213">
    <property type="entry name" value="CAT-like_dom_sf"/>
</dbReference>
<dbReference type="STRING" id="113562.SAMN04489716_9268"/>
<dbReference type="EMBL" id="LT629758">
    <property type="protein sequence ID" value="SDT80587.1"/>
    <property type="molecule type" value="Genomic_DNA"/>
</dbReference>
<dbReference type="Gene3D" id="3.30.559.30">
    <property type="entry name" value="Nonribosomal peptide synthetase, condensation domain"/>
    <property type="match status" value="1"/>
</dbReference>
<dbReference type="Gene3D" id="3.30.559.10">
    <property type="entry name" value="Chloramphenicol acetyltransferase-like domain"/>
    <property type="match status" value="1"/>
</dbReference>
<gene>
    <name evidence="2" type="ORF">SAMN04489716_9268</name>
</gene>
<dbReference type="OrthoDB" id="5194982at2"/>
<organism evidence="2 3">
    <name type="scientific">Actinoplanes derwentensis</name>
    <dbReference type="NCBI Taxonomy" id="113562"/>
    <lineage>
        <taxon>Bacteria</taxon>
        <taxon>Bacillati</taxon>
        <taxon>Actinomycetota</taxon>
        <taxon>Actinomycetes</taxon>
        <taxon>Micromonosporales</taxon>
        <taxon>Micromonosporaceae</taxon>
        <taxon>Actinoplanes</taxon>
    </lineage>
</organism>
<accession>A0A1H2DDC2</accession>
<keyword evidence="3" id="KW-1185">Reference proteome</keyword>
<proteinExistence type="predicted"/>
<dbReference type="GO" id="GO:0008610">
    <property type="term" value="P:lipid biosynthetic process"/>
    <property type="evidence" value="ECO:0007669"/>
    <property type="project" value="UniProtKB-ARBA"/>
</dbReference>
<dbReference type="SUPFAM" id="SSF52777">
    <property type="entry name" value="CoA-dependent acyltransferases"/>
    <property type="match status" value="2"/>
</dbReference>
<reference evidence="2 3" key="1">
    <citation type="submission" date="2016-10" db="EMBL/GenBank/DDBJ databases">
        <authorList>
            <person name="de Groot N.N."/>
        </authorList>
    </citation>
    <scope>NUCLEOTIDE SEQUENCE [LARGE SCALE GENOMIC DNA]</scope>
    <source>
        <strain evidence="2 3">DSM 43941</strain>
    </source>
</reference>
<protein>
    <submittedName>
        <fullName evidence="2">Condensation domain-containing protein</fullName>
    </submittedName>
</protein>
<name>A0A1H2DDC2_9ACTN</name>
<sequence length="445" mass="48532">MGPLETVRLPLEDNASRSGPFSWAQLGITEGYLEEVDLPPEVRAKFDLHATLNLRGRWRSPAADVIETLRRIVNRHECFRTTVHDLLAERPNQKVNSVTTFPVVVSETCSGGSTEALRNELCGNLIDVRDPHLVRIGMANSQDVCESIVISASRMVVDGWGFSNLARNIMQEIGGKEEAHSPDFHQLDQVAWEDGAAGQARHIAAMAFREQVLEQLLAASIPSRPRLSPTHGYEARCEGSAITGLCERIAARYSTSPSSVLLAAFGHTVSRLLNQKKIGITLSYADRGDASRKSSVTRLKNEAIMAYADGDSFPCVLQKTFQSALSAYSRAGVDPVALRRAGVSAALHGAQDVRFEFNDARGPFHRNDRLHGTARPAHGADDRIGGPRVRTVIDGKPPRLGLWVGPSFSDFAGKTSLTVRTNILSREDTAAVLRGTIDVLRNQAV</sequence>
<dbReference type="Proteomes" id="UP000198688">
    <property type="component" value="Chromosome I"/>
</dbReference>
<dbReference type="GO" id="GO:0003824">
    <property type="term" value="F:catalytic activity"/>
    <property type="evidence" value="ECO:0007669"/>
    <property type="project" value="InterPro"/>
</dbReference>
<evidence type="ECO:0000313" key="2">
    <source>
        <dbReference type="EMBL" id="SDT80587.1"/>
    </source>
</evidence>
<dbReference type="RefSeq" id="WP_157752071.1">
    <property type="nucleotide sequence ID" value="NZ_BOMJ01000098.1"/>
</dbReference>
<dbReference type="InterPro" id="IPR001242">
    <property type="entry name" value="Condensation_dom"/>
</dbReference>
<dbReference type="AlphaFoldDB" id="A0A1H2DDC2"/>
<dbReference type="Pfam" id="PF00668">
    <property type="entry name" value="Condensation"/>
    <property type="match status" value="1"/>
</dbReference>